<dbReference type="PANTHER" id="PTHR36153">
    <property type="entry name" value="INNER MEMBRANE PROTEIN-RELATED"/>
    <property type="match status" value="1"/>
</dbReference>
<reference evidence="2 3" key="1">
    <citation type="journal article" date="2019" name="Microbiol. Resour. Announc.">
        <title>Complete Genome Sequence of Halomonas sulfidaeris Strain Esulfide1 Isolated from a Metal Sulfide Rock at a Depth of 2,200 Meters, Obtained Using Nanopore Sequencing.</title>
        <authorList>
            <person name="Saito M."/>
            <person name="Nishigata A."/>
            <person name="Galipon J."/>
            <person name="Arakawa K."/>
        </authorList>
    </citation>
    <scope>NUCLEOTIDE SEQUENCE [LARGE SCALE GENOMIC DNA]</scope>
    <source>
        <strain evidence="2 3">ATCC BAA-803</strain>
    </source>
</reference>
<gene>
    <name evidence="2" type="ORF">HSBAA_55650</name>
</gene>
<accession>A0A455UJ45</accession>
<name>A0A455UJ45_9GAMM</name>
<feature type="domain" description="Type VI secretion system IcmF C-terminal" evidence="1">
    <location>
        <begin position="2"/>
        <end position="44"/>
    </location>
</feature>
<dbReference type="AlphaFoldDB" id="A0A455UJ45"/>
<protein>
    <recommendedName>
        <fullName evidence="1">Type VI secretion system IcmF C-terminal domain-containing protein</fullName>
    </recommendedName>
</protein>
<proteinExistence type="predicted"/>
<evidence type="ECO:0000313" key="2">
    <source>
        <dbReference type="EMBL" id="BBI64259.1"/>
    </source>
</evidence>
<dbReference type="InterPro" id="IPR010623">
    <property type="entry name" value="IcmF_C"/>
</dbReference>
<evidence type="ECO:0000259" key="1">
    <source>
        <dbReference type="Pfam" id="PF06744"/>
    </source>
</evidence>
<organism evidence="2 3">
    <name type="scientific">Vreelandella sulfidaeris</name>
    <dbReference type="NCBI Taxonomy" id="115553"/>
    <lineage>
        <taxon>Bacteria</taxon>
        <taxon>Pseudomonadati</taxon>
        <taxon>Pseudomonadota</taxon>
        <taxon>Gammaproteobacteria</taxon>
        <taxon>Oceanospirillales</taxon>
        <taxon>Halomonadaceae</taxon>
        <taxon>Vreelandella</taxon>
    </lineage>
</organism>
<dbReference type="EMBL" id="AP019514">
    <property type="protein sequence ID" value="BBI64259.1"/>
    <property type="molecule type" value="Genomic_DNA"/>
</dbReference>
<dbReference type="Proteomes" id="UP000320231">
    <property type="component" value="Chromosome"/>
</dbReference>
<dbReference type="KEGG" id="hsr:HSBAA_55650"/>
<sequence>MSQDGAWAWFRLLEQADITSISERELELRFNVDGGTMRYRLFANGAPNPFTRPLASGFQLPSALYADRGSDADQT</sequence>
<dbReference type="Pfam" id="PF06744">
    <property type="entry name" value="IcmF_C"/>
    <property type="match status" value="1"/>
</dbReference>
<dbReference type="PANTHER" id="PTHR36153:SF5">
    <property type="entry name" value="EXPORTED PROTEIN"/>
    <property type="match status" value="1"/>
</dbReference>
<dbReference type="InterPro" id="IPR053156">
    <property type="entry name" value="T6SS_TssM-like"/>
</dbReference>
<evidence type="ECO:0000313" key="3">
    <source>
        <dbReference type="Proteomes" id="UP000320231"/>
    </source>
</evidence>